<gene>
    <name evidence="1" type="ORF">AVEN_12696_1</name>
</gene>
<comment type="caution">
    <text evidence="1">The sequence shown here is derived from an EMBL/GenBank/DDBJ whole genome shotgun (WGS) entry which is preliminary data.</text>
</comment>
<evidence type="ECO:0000313" key="2">
    <source>
        <dbReference type="Proteomes" id="UP000499080"/>
    </source>
</evidence>
<dbReference type="AlphaFoldDB" id="A0A4Y2ACS9"/>
<protein>
    <submittedName>
        <fullName evidence="1">Uncharacterized protein</fullName>
    </submittedName>
</protein>
<dbReference type="Proteomes" id="UP000499080">
    <property type="component" value="Unassembled WGS sequence"/>
</dbReference>
<accession>A0A4Y2ACS9</accession>
<proteinExistence type="predicted"/>
<organism evidence="1 2">
    <name type="scientific">Araneus ventricosus</name>
    <name type="common">Orbweaver spider</name>
    <name type="synonym">Epeira ventricosa</name>
    <dbReference type="NCBI Taxonomy" id="182803"/>
    <lineage>
        <taxon>Eukaryota</taxon>
        <taxon>Metazoa</taxon>
        <taxon>Ecdysozoa</taxon>
        <taxon>Arthropoda</taxon>
        <taxon>Chelicerata</taxon>
        <taxon>Arachnida</taxon>
        <taxon>Araneae</taxon>
        <taxon>Araneomorphae</taxon>
        <taxon>Entelegynae</taxon>
        <taxon>Araneoidea</taxon>
        <taxon>Araneidae</taxon>
        <taxon>Araneus</taxon>
    </lineage>
</organism>
<name>A0A4Y2ACS9_ARAVE</name>
<evidence type="ECO:0000313" key="1">
    <source>
        <dbReference type="EMBL" id="GBL77046.1"/>
    </source>
</evidence>
<sequence>MKFRNETSENPECVFFDVFQLENDFCEDDTVAPFFPGKFSPPKAIHLSILCQWVLPNGLLQKSYGIVYRPMKNEMTKPLQCSTSNGIVCFCYRGERYIEYCFVLGYAG</sequence>
<dbReference type="EMBL" id="BGPR01000011">
    <property type="protein sequence ID" value="GBL77046.1"/>
    <property type="molecule type" value="Genomic_DNA"/>
</dbReference>
<keyword evidence="2" id="KW-1185">Reference proteome</keyword>
<reference evidence="1 2" key="1">
    <citation type="journal article" date="2019" name="Sci. Rep.">
        <title>Orb-weaving spider Araneus ventricosus genome elucidates the spidroin gene catalogue.</title>
        <authorList>
            <person name="Kono N."/>
            <person name="Nakamura H."/>
            <person name="Ohtoshi R."/>
            <person name="Moran D.A.P."/>
            <person name="Shinohara A."/>
            <person name="Yoshida Y."/>
            <person name="Fujiwara M."/>
            <person name="Mori M."/>
            <person name="Tomita M."/>
            <person name="Arakawa K."/>
        </authorList>
    </citation>
    <scope>NUCLEOTIDE SEQUENCE [LARGE SCALE GENOMIC DNA]</scope>
</reference>